<evidence type="ECO:0000256" key="1">
    <source>
        <dbReference type="SAM" id="MobiDB-lite"/>
    </source>
</evidence>
<feature type="region of interest" description="Disordered" evidence="1">
    <location>
        <begin position="369"/>
        <end position="452"/>
    </location>
</feature>
<dbReference type="EMBL" id="JARBHB010000017">
    <property type="protein sequence ID" value="KAJ8866100.1"/>
    <property type="molecule type" value="Genomic_DNA"/>
</dbReference>
<reference evidence="2 3" key="1">
    <citation type="submission" date="2023-02" db="EMBL/GenBank/DDBJ databases">
        <title>LHISI_Scaffold_Assembly.</title>
        <authorList>
            <person name="Stuart O.P."/>
            <person name="Cleave R."/>
            <person name="Magrath M.J.L."/>
            <person name="Mikheyev A.S."/>
        </authorList>
    </citation>
    <scope>NUCLEOTIDE SEQUENCE [LARGE SCALE GENOMIC DNA]</scope>
    <source>
        <strain evidence="2">Daus_M_001</strain>
        <tissue evidence="2">Leg muscle</tissue>
    </source>
</reference>
<feature type="region of interest" description="Disordered" evidence="1">
    <location>
        <begin position="621"/>
        <end position="686"/>
    </location>
</feature>
<organism evidence="2 3">
    <name type="scientific">Dryococelus australis</name>
    <dbReference type="NCBI Taxonomy" id="614101"/>
    <lineage>
        <taxon>Eukaryota</taxon>
        <taxon>Metazoa</taxon>
        <taxon>Ecdysozoa</taxon>
        <taxon>Arthropoda</taxon>
        <taxon>Hexapoda</taxon>
        <taxon>Insecta</taxon>
        <taxon>Pterygota</taxon>
        <taxon>Neoptera</taxon>
        <taxon>Polyneoptera</taxon>
        <taxon>Phasmatodea</taxon>
        <taxon>Verophasmatodea</taxon>
        <taxon>Anareolatae</taxon>
        <taxon>Phasmatidae</taxon>
        <taxon>Eurycanthinae</taxon>
        <taxon>Dryococelus</taxon>
    </lineage>
</organism>
<gene>
    <name evidence="2" type="ORF">PR048_033624</name>
</gene>
<feature type="region of interest" description="Disordered" evidence="1">
    <location>
        <begin position="1"/>
        <end position="107"/>
    </location>
</feature>
<evidence type="ECO:0000313" key="2">
    <source>
        <dbReference type="EMBL" id="KAJ8866100.1"/>
    </source>
</evidence>
<evidence type="ECO:0000313" key="3">
    <source>
        <dbReference type="Proteomes" id="UP001159363"/>
    </source>
</evidence>
<proteinExistence type="predicted"/>
<protein>
    <submittedName>
        <fullName evidence="2">Uncharacterized protein</fullName>
    </submittedName>
</protein>
<feature type="compositionally biased region" description="Basic and acidic residues" evidence="1">
    <location>
        <begin position="369"/>
        <end position="386"/>
    </location>
</feature>
<dbReference type="Proteomes" id="UP001159363">
    <property type="component" value="Chromosome 16"/>
</dbReference>
<name>A0ABQ9G0U0_9NEOP</name>
<feature type="compositionally biased region" description="Polar residues" evidence="1">
    <location>
        <begin position="83"/>
        <end position="93"/>
    </location>
</feature>
<feature type="compositionally biased region" description="Basic and acidic residues" evidence="1">
    <location>
        <begin position="635"/>
        <end position="646"/>
    </location>
</feature>
<accession>A0ABQ9G0U0</accession>
<feature type="compositionally biased region" description="Basic and acidic residues" evidence="1">
    <location>
        <begin position="71"/>
        <end position="82"/>
    </location>
</feature>
<feature type="compositionally biased region" description="Polar residues" evidence="1">
    <location>
        <begin position="390"/>
        <end position="410"/>
    </location>
</feature>
<comment type="caution">
    <text evidence="2">The sequence shown here is derived from an EMBL/GenBank/DDBJ whole genome shotgun (WGS) entry which is preliminary data.</text>
</comment>
<keyword evidence="3" id="KW-1185">Reference proteome</keyword>
<sequence>MRGMFAVERNGSPRQTCAGARAGQLHSKHHPLNYSARDQLAPSSRRPGPRQSCTTSPRWSEMGGAAPEMKGWGKREIPEETRQASAPSGTTPTCEPGSPRWEASSLTTTPPVLSTQATAYHRDKPTSTRALLNSWGYRFQNVPVIAQASSNETREAGTFYIGPMRLLKPQRTHTTRGVRKQGIRRVSRATSGASVESATASIGTVKSEILRCGTTELDSKLNERGNCTHRLHRTSCMKAVIHDAVARIEITNRRNWRFETDFISISSSALNSNGAKVFFCRSQIRSRIEFLTTLVQPAVRDQTNHNRHDGNTARLARRSDAALGVRVSVARIAPSLLDLCPGSTLIFISNSLLNPRGDSRRHLEMVSTEEKIPPGRRRSDGIESRWPHSTLATSARNSQFSGYPRLQTSADVMDANPHGTIGRGMAEGRQGEGETQLPPPNPRRSIRANSIPQTAPAICKNGTLAYIHRCSLVEWKGQHRGGLVVRLLTSHLCEPGSIPGGVAPVFSMWESWRTTPLVGGFSRGSPVSLALHSAAVPYSRFFALDGCLDLAVKRRPTLSNPTLHQQCNELIHGWFMSLVTLSHDARHFRLRNELASSSPVNEAESFNVNIGTRTYRAVLNSRRPGTAVPPTPIRTRRDVFQPRDHVQLPSPLSSSSPPPRESFGHEEGGRPQNSGPEMDEGLAKHHSRSWAHELFRKFIPSDENAVLAGAPSPLIKNQGPGGVKIRLRASYVGEPSSIPGGFTRGSPVSHCPSTPMLLHNHLASPSSVLKTSNTFPFESPVHCLSTSKLQARFSWNPALIRLGGSFVISDVHGGGTLRDLEREVCEDRGDNESAGRRVAAREKSATASIGIVKGEILRYGTTVLDV</sequence>